<evidence type="ECO:0008006" key="4">
    <source>
        <dbReference type="Google" id="ProtNLM"/>
    </source>
</evidence>
<dbReference type="InterPro" id="IPR001138">
    <property type="entry name" value="Zn2Cys6_DnaBD"/>
</dbReference>
<feature type="compositionally biased region" description="Basic and acidic residues" evidence="1">
    <location>
        <begin position="117"/>
        <end position="133"/>
    </location>
</feature>
<feature type="region of interest" description="Disordered" evidence="1">
    <location>
        <begin position="115"/>
        <end position="136"/>
    </location>
</feature>
<dbReference type="CDD" id="cd00067">
    <property type="entry name" value="GAL4"/>
    <property type="match status" value="1"/>
</dbReference>
<reference evidence="2" key="1">
    <citation type="submission" date="2023-03" db="EMBL/GenBank/DDBJ databases">
        <title>Massive genome expansion in bonnet fungi (Mycena s.s.) driven by repeated elements and novel gene families across ecological guilds.</title>
        <authorList>
            <consortium name="Lawrence Berkeley National Laboratory"/>
            <person name="Harder C.B."/>
            <person name="Miyauchi S."/>
            <person name="Viragh M."/>
            <person name="Kuo A."/>
            <person name="Thoen E."/>
            <person name="Andreopoulos B."/>
            <person name="Lu D."/>
            <person name="Skrede I."/>
            <person name="Drula E."/>
            <person name="Henrissat B."/>
            <person name="Morin E."/>
            <person name="Kohler A."/>
            <person name="Barry K."/>
            <person name="LaButti K."/>
            <person name="Morin E."/>
            <person name="Salamov A."/>
            <person name="Lipzen A."/>
            <person name="Mereny Z."/>
            <person name="Hegedus B."/>
            <person name="Baldrian P."/>
            <person name="Stursova M."/>
            <person name="Weitz H."/>
            <person name="Taylor A."/>
            <person name="Grigoriev I.V."/>
            <person name="Nagy L.G."/>
            <person name="Martin F."/>
            <person name="Kauserud H."/>
        </authorList>
    </citation>
    <scope>NUCLEOTIDE SEQUENCE</scope>
    <source>
        <strain evidence="2">CBHHK173m</strain>
    </source>
</reference>
<feature type="region of interest" description="Disordered" evidence="1">
    <location>
        <begin position="1"/>
        <end position="63"/>
    </location>
</feature>
<gene>
    <name evidence="2" type="ORF">B0H15DRAFT_800797</name>
</gene>
<dbReference type="AlphaFoldDB" id="A0AAD6XS43"/>
<keyword evidence="3" id="KW-1185">Reference proteome</keyword>
<evidence type="ECO:0000313" key="3">
    <source>
        <dbReference type="Proteomes" id="UP001222325"/>
    </source>
</evidence>
<proteinExistence type="predicted"/>
<accession>A0AAD6XS43</accession>
<dbReference type="Proteomes" id="UP001222325">
    <property type="component" value="Unassembled WGS sequence"/>
</dbReference>
<evidence type="ECO:0000313" key="2">
    <source>
        <dbReference type="EMBL" id="KAJ7088842.1"/>
    </source>
</evidence>
<sequence length="161" mass="18522">MQRPGPQLPSIRQLHPYLPPTPVLPSSLYAAESPTSEHDFADADSAERDEEPPKKKRRRQALSCTECKRRKIRCDRTEKYVSRAEHDALRARVDALEAYFTRIAPGNMAPLAPAQVETKRTRSLKDTARDSTRRRLPASRLRSPSILTHRWLPRIMYPLKV</sequence>
<dbReference type="SUPFAM" id="SSF57701">
    <property type="entry name" value="Zn2/Cys6 DNA-binding domain"/>
    <property type="match status" value="1"/>
</dbReference>
<dbReference type="GO" id="GO:0000981">
    <property type="term" value="F:DNA-binding transcription factor activity, RNA polymerase II-specific"/>
    <property type="evidence" value="ECO:0007669"/>
    <property type="project" value="InterPro"/>
</dbReference>
<evidence type="ECO:0000256" key="1">
    <source>
        <dbReference type="SAM" id="MobiDB-lite"/>
    </source>
</evidence>
<dbReference type="Gene3D" id="4.10.240.10">
    <property type="entry name" value="Zn(2)-C6 fungal-type DNA-binding domain"/>
    <property type="match status" value="1"/>
</dbReference>
<dbReference type="EMBL" id="JARJCN010000025">
    <property type="protein sequence ID" value="KAJ7088842.1"/>
    <property type="molecule type" value="Genomic_DNA"/>
</dbReference>
<name>A0AAD6XS43_9AGAR</name>
<organism evidence="2 3">
    <name type="scientific">Mycena belliarum</name>
    <dbReference type="NCBI Taxonomy" id="1033014"/>
    <lineage>
        <taxon>Eukaryota</taxon>
        <taxon>Fungi</taxon>
        <taxon>Dikarya</taxon>
        <taxon>Basidiomycota</taxon>
        <taxon>Agaricomycotina</taxon>
        <taxon>Agaricomycetes</taxon>
        <taxon>Agaricomycetidae</taxon>
        <taxon>Agaricales</taxon>
        <taxon>Marasmiineae</taxon>
        <taxon>Mycenaceae</taxon>
        <taxon>Mycena</taxon>
    </lineage>
</organism>
<dbReference type="GO" id="GO:0008270">
    <property type="term" value="F:zinc ion binding"/>
    <property type="evidence" value="ECO:0007669"/>
    <property type="project" value="InterPro"/>
</dbReference>
<dbReference type="InterPro" id="IPR036864">
    <property type="entry name" value="Zn2-C6_fun-type_DNA-bd_sf"/>
</dbReference>
<comment type="caution">
    <text evidence="2">The sequence shown here is derived from an EMBL/GenBank/DDBJ whole genome shotgun (WGS) entry which is preliminary data.</text>
</comment>
<protein>
    <recommendedName>
        <fullName evidence="4">Zn(2)-C6 fungal-type domain-containing protein</fullName>
    </recommendedName>
</protein>